<proteinExistence type="predicted"/>
<evidence type="ECO:0000313" key="1">
    <source>
        <dbReference type="EMBL" id="KAK9763136.1"/>
    </source>
</evidence>
<accession>A0ABR2WNW3</accession>
<reference evidence="1 2" key="1">
    <citation type="submission" date="2023-04" db="EMBL/GenBank/DDBJ databases">
        <title>Genome of Basidiobolus ranarum AG-B5.</title>
        <authorList>
            <person name="Stajich J.E."/>
            <person name="Carter-House D."/>
            <person name="Gryganskyi A."/>
        </authorList>
    </citation>
    <scope>NUCLEOTIDE SEQUENCE [LARGE SCALE GENOMIC DNA]</scope>
    <source>
        <strain evidence="1 2">AG-B5</strain>
    </source>
</reference>
<dbReference type="EMBL" id="JASJQH010000723">
    <property type="protein sequence ID" value="KAK9763136.1"/>
    <property type="molecule type" value="Genomic_DNA"/>
</dbReference>
<protein>
    <submittedName>
        <fullName evidence="1">Cholesterol esterase</fullName>
        <ecNumber evidence="1">3.1.1.13</ecNumber>
    </submittedName>
</protein>
<organism evidence="1 2">
    <name type="scientific">Basidiobolus ranarum</name>
    <dbReference type="NCBI Taxonomy" id="34480"/>
    <lineage>
        <taxon>Eukaryota</taxon>
        <taxon>Fungi</taxon>
        <taxon>Fungi incertae sedis</taxon>
        <taxon>Zoopagomycota</taxon>
        <taxon>Entomophthoromycotina</taxon>
        <taxon>Basidiobolomycetes</taxon>
        <taxon>Basidiobolales</taxon>
        <taxon>Basidiobolaceae</taxon>
        <taxon>Basidiobolus</taxon>
    </lineage>
</organism>
<sequence>MFYGGSDSLCDIENLKSQLPELQHCHEIKHFEHLDFLWARDAKELVYSEVFKILEQHQCKAN</sequence>
<name>A0ABR2WNW3_9FUNG</name>
<keyword evidence="2" id="KW-1185">Reference proteome</keyword>
<comment type="caution">
    <text evidence="1">The sequence shown here is derived from an EMBL/GenBank/DDBJ whole genome shotgun (WGS) entry which is preliminary data.</text>
</comment>
<dbReference type="EC" id="3.1.1.13" evidence="1"/>
<dbReference type="Gene3D" id="3.40.50.1820">
    <property type="entry name" value="alpha/beta hydrolase"/>
    <property type="match status" value="1"/>
</dbReference>
<gene>
    <name evidence="1" type="primary">TGL1_2</name>
    <name evidence="1" type="ORF">K7432_010469</name>
</gene>
<dbReference type="Proteomes" id="UP001479436">
    <property type="component" value="Unassembled WGS sequence"/>
</dbReference>
<keyword evidence="1" id="KW-0378">Hydrolase</keyword>
<dbReference type="InterPro" id="IPR029058">
    <property type="entry name" value="AB_hydrolase_fold"/>
</dbReference>
<evidence type="ECO:0000313" key="2">
    <source>
        <dbReference type="Proteomes" id="UP001479436"/>
    </source>
</evidence>
<dbReference type="GO" id="GO:0004771">
    <property type="term" value="F:sterol ester esterase activity"/>
    <property type="evidence" value="ECO:0007669"/>
    <property type="project" value="UniProtKB-EC"/>
</dbReference>